<feature type="compositionally biased region" description="Polar residues" evidence="1">
    <location>
        <begin position="11"/>
        <end position="32"/>
    </location>
</feature>
<feature type="region of interest" description="Disordered" evidence="1">
    <location>
        <begin position="1"/>
        <end position="67"/>
    </location>
</feature>
<feature type="compositionally biased region" description="Basic and acidic residues" evidence="1">
    <location>
        <begin position="126"/>
        <end position="135"/>
    </location>
</feature>
<keyword evidence="3" id="KW-1185">Reference proteome</keyword>
<dbReference type="AlphaFoldDB" id="R0JAG8"/>
<feature type="compositionally biased region" description="Basic and acidic residues" evidence="1">
    <location>
        <begin position="34"/>
        <end position="55"/>
    </location>
</feature>
<protein>
    <submittedName>
        <fullName evidence="2">Uncharacterized protein</fullName>
    </submittedName>
</protein>
<name>R0JAG8_ANAPL</name>
<sequence>MGSKRALNCAGPQNSSRQRNSPAQQSTALRSSPRQHEQGKERRPRDGPGGRERSSHPTKNSRGKIMKKQYTKKTCCRNWNYEVLAVGHPGWRNSAALMELFQPGWCCKPEEKTGSQFSGDLSTRSRQRERSSSVCKRDKKEEKVFREERTELEQELRRTAEWLLSKDAFRNLCWCQQSKTKLNEIAEGTASDVGKLQVGKVSFPYAIATVFQIMYPISPDFADIWISISPSNFRIILAEVEPPWKLDKLGSECKHVLESTVIHGVHVEFTPKSTSWAAPQPALKVLLQAFTAPSLSTLPEMCDLLEHTFCIAPVPKHEKQVSLLLRAPKPSDYCMEVVEIQWQQKAAFRLAFQAGRRAATPGLAPKAASSTEQSRQWASVNILFGNKSRVAFVSLVGALDADD</sequence>
<evidence type="ECO:0000313" key="3">
    <source>
        <dbReference type="Proteomes" id="UP000296049"/>
    </source>
</evidence>
<dbReference type="EMBL" id="KB744909">
    <property type="protein sequence ID" value="EOA94235.1"/>
    <property type="molecule type" value="Genomic_DNA"/>
</dbReference>
<organism evidence="2 3">
    <name type="scientific">Anas platyrhynchos</name>
    <name type="common">Mallard</name>
    <name type="synonym">Anas boschas</name>
    <dbReference type="NCBI Taxonomy" id="8839"/>
    <lineage>
        <taxon>Eukaryota</taxon>
        <taxon>Metazoa</taxon>
        <taxon>Chordata</taxon>
        <taxon>Craniata</taxon>
        <taxon>Vertebrata</taxon>
        <taxon>Euteleostomi</taxon>
        <taxon>Archelosauria</taxon>
        <taxon>Archosauria</taxon>
        <taxon>Dinosauria</taxon>
        <taxon>Saurischia</taxon>
        <taxon>Theropoda</taxon>
        <taxon>Coelurosauria</taxon>
        <taxon>Aves</taxon>
        <taxon>Neognathae</taxon>
        <taxon>Galloanserae</taxon>
        <taxon>Anseriformes</taxon>
        <taxon>Anatidae</taxon>
        <taxon>Anatinae</taxon>
        <taxon>Anas</taxon>
    </lineage>
</organism>
<proteinExistence type="predicted"/>
<reference evidence="3" key="1">
    <citation type="journal article" date="2013" name="Nat. Genet.">
        <title>The duck genome and transcriptome provide insight into an avian influenza virus reservoir species.</title>
        <authorList>
            <person name="Huang Y."/>
            <person name="Li Y."/>
            <person name="Burt D.W."/>
            <person name="Chen H."/>
            <person name="Zhang Y."/>
            <person name="Qian W."/>
            <person name="Kim H."/>
            <person name="Gan S."/>
            <person name="Zhao Y."/>
            <person name="Li J."/>
            <person name="Yi K."/>
            <person name="Feng H."/>
            <person name="Zhu P."/>
            <person name="Li B."/>
            <person name="Liu Q."/>
            <person name="Fairley S."/>
            <person name="Magor K.E."/>
            <person name="Du Z."/>
            <person name="Hu X."/>
            <person name="Goodman L."/>
            <person name="Tafer H."/>
            <person name="Vignal A."/>
            <person name="Lee T."/>
            <person name="Kim K.W."/>
            <person name="Sheng Z."/>
            <person name="An Y."/>
            <person name="Searle S."/>
            <person name="Herrero J."/>
            <person name="Groenen M.A."/>
            <person name="Crooijmans R.P."/>
            <person name="Faraut T."/>
            <person name="Cai Q."/>
            <person name="Webster R.G."/>
            <person name="Aldridge J.R."/>
            <person name="Warren W.C."/>
            <person name="Bartschat S."/>
            <person name="Kehr S."/>
            <person name="Marz M."/>
            <person name="Stadler P.F."/>
            <person name="Smith J."/>
            <person name="Kraus R.H."/>
            <person name="Zhao Y."/>
            <person name="Ren L."/>
            <person name="Fei J."/>
            <person name="Morisson M."/>
            <person name="Kaiser P."/>
            <person name="Griffin D.K."/>
            <person name="Rao M."/>
            <person name="Pitel F."/>
            <person name="Wang J."/>
            <person name="Li N."/>
        </authorList>
    </citation>
    <scope>NUCLEOTIDE SEQUENCE [LARGE SCALE GENOMIC DNA]</scope>
</reference>
<dbReference type="Proteomes" id="UP000296049">
    <property type="component" value="Unassembled WGS sequence"/>
</dbReference>
<evidence type="ECO:0000256" key="1">
    <source>
        <dbReference type="SAM" id="MobiDB-lite"/>
    </source>
</evidence>
<feature type="region of interest" description="Disordered" evidence="1">
    <location>
        <begin position="112"/>
        <end position="135"/>
    </location>
</feature>
<accession>R0JAG8</accession>
<evidence type="ECO:0000313" key="2">
    <source>
        <dbReference type="EMBL" id="EOA94235.1"/>
    </source>
</evidence>
<gene>
    <name evidence="2" type="ORF">Anapl_13691</name>
</gene>